<keyword evidence="2" id="KW-0521">NADP</keyword>
<keyword evidence="5" id="KW-1185">Reference proteome</keyword>
<organism evidence="4 5">
    <name type="scientific">Nocardia flavorosea</name>
    <dbReference type="NCBI Taxonomy" id="53429"/>
    <lineage>
        <taxon>Bacteria</taxon>
        <taxon>Bacillati</taxon>
        <taxon>Actinomycetota</taxon>
        <taxon>Actinomycetes</taxon>
        <taxon>Mycobacteriales</taxon>
        <taxon>Nocardiaceae</taxon>
        <taxon>Nocardia</taxon>
    </lineage>
</organism>
<dbReference type="InterPro" id="IPR052178">
    <property type="entry name" value="Sec_Metab_Biosynth_SDR"/>
</dbReference>
<dbReference type="EMBL" id="JAAXOT010000001">
    <property type="protein sequence ID" value="NKY55124.1"/>
    <property type="molecule type" value="Genomic_DNA"/>
</dbReference>
<dbReference type="PANTHER" id="PTHR43618:SF8">
    <property type="entry name" value="7ALPHA-HYDROXYSTEROID DEHYDROGENASE"/>
    <property type="match status" value="1"/>
</dbReference>
<accession>A0A846YBI7</accession>
<evidence type="ECO:0000256" key="1">
    <source>
        <dbReference type="ARBA" id="ARBA00006484"/>
    </source>
</evidence>
<dbReference type="AlphaFoldDB" id="A0A846YBI7"/>
<dbReference type="InterPro" id="IPR036291">
    <property type="entry name" value="NAD(P)-bd_dom_sf"/>
</dbReference>
<keyword evidence="3" id="KW-0560">Oxidoreductase</keyword>
<dbReference type="GO" id="GO:0016491">
    <property type="term" value="F:oxidoreductase activity"/>
    <property type="evidence" value="ECO:0007669"/>
    <property type="project" value="UniProtKB-KW"/>
</dbReference>
<dbReference type="PRINTS" id="PR00081">
    <property type="entry name" value="GDHRDH"/>
</dbReference>
<evidence type="ECO:0000313" key="5">
    <source>
        <dbReference type="Proteomes" id="UP000570678"/>
    </source>
</evidence>
<name>A0A846YBI7_9NOCA</name>
<dbReference type="RefSeq" id="WP_062970341.1">
    <property type="nucleotide sequence ID" value="NZ_JAAXOT010000001.1"/>
</dbReference>
<dbReference type="CDD" id="cd05233">
    <property type="entry name" value="SDR_c"/>
    <property type="match status" value="1"/>
</dbReference>
<comment type="similarity">
    <text evidence="1">Belongs to the short-chain dehydrogenases/reductases (SDR) family.</text>
</comment>
<evidence type="ECO:0000313" key="4">
    <source>
        <dbReference type="EMBL" id="NKY55124.1"/>
    </source>
</evidence>
<dbReference type="Proteomes" id="UP000570678">
    <property type="component" value="Unassembled WGS sequence"/>
</dbReference>
<dbReference type="InterPro" id="IPR002347">
    <property type="entry name" value="SDR_fam"/>
</dbReference>
<reference evidence="4 5" key="1">
    <citation type="submission" date="2020-04" db="EMBL/GenBank/DDBJ databases">
        <title>MicrobeNet Type strains.</title>
        <authorList>
            <person name="Nicholson A.C."/>
        </authorList>
    </citation>
    <scope>NUCLEOTIDE SEQUENCE [LARGE SCALE GENOMIC DNA]</scope>
    <source>
        <strain evidence="4 5">JCM 3332</strain>
    </source>
</reference>
<dbReference type="PANTHER" id="PTHR43618">
    <property type="entry name" value="7-ALPHA-HYDROXYSTEROID DEHYDROGENASE"/>
    <property type="match status" value="1"/>
</dbReference>
<sequence>MTGGTTKTALVSGATRGIGLGISTLLARQGYALTLTARDTERLAAVAAELRVSGAADIVTVAADMADGDGIERVLGAHAERFDTMSALVLNAGVGTAGALADASMRRFDKTLAVNLRAPVLLIQGALPMLRAGAAADPGRGAKVIALASMAGVYAEAGLAVYGAAKAALISLITTLNAEESPNGVTATSIAPGYVDTEMSAWIHDRIPPDRMLAVNDVVEMVDALLRLSSRAVVPNIVISRAGTDGYHA</sequence>
<evidence type="ECO:0000256" key="3">
    <source>
        <dbReference type="ARBA" id="ARBA00023002"/>
    </source>
</evidence>
<dbReference type="SUPFAM" id="SSF51735">
    <property type="entry name" value="NAD(P)-binding Rossmann-fold domains"/>
    <property type="match status" value="1"/>
</dbReference>
<protein>
    <submittedName>
        <fullName evidence="4">SDR family oxidoreductase</fullName>
    </submittedName>
</protein>
<dbReference type="Pfam" id="PF00106">
    <property type="entry name" value="adh_short"/>
    <property type="match status" value="1"/>
</dbReference>
<comment type="caution">
    <text evidence="4">The sequence shown here is derived from an EMBL/GenBank/DDBJ whole genome shotgun (WGS) entry which is preliminary data.</text>
</comment>
<dbReference type="Gene3D" id="3.40.50.720">
    <property type="entry name" value="NAD(P)-binding Rossmann-like Domain"/>
    <property type="match status" value="1"/>
</dbReference>
<evidence type="ECO:0000256" key="2">
    <source>
        <dbReference type="ARBA" id="ARBA00022857"/>
    </source>
</evidence>
<proteinExistence type="inferred from homology"/>
<gene>
    <name evidence="4" type="ORF">HGA15_02895</name>
</gene>